<keyword evidence="9" id="KW-1185">Reference proteome</keyword>
<dbReference type="SMART" id="SM00355">
    <property type="entry name" value="ZnF_C2H2"/>
    <property type="match status" value="16"/>
</dbReference>
<accession>A0ABP1PS94</accession>
<feature type="domain" description="C2H2-type" evidence="7">
    <location>
        <begin position="375"/>
        <end position="402"/>
    </location>
</feature>
<feature type="domain" description="C2H2-type" evidence="7">
    <location>
        <begin position="442"/>
        <end position="471"/>
    </location>
</feature>
<keyword evidence="3 5" id="KW-0863">Zinc-finger</keyword>
<gene>
    <name evidence="8" type="ORF">ODALV1_LOCUS3175</name>
</gene>
<dbReference type="PANTHER" id="PTHR24408">
    <property type="entry name" value="ZINC FINGER PROTEIN"/>
    <property type="match status" value="1"/>
</dbReference>
<name>A0ABP1PS94_9HEXA</name>
<feature type="compositionally biased region" description="Basic and acidic residues" evidence="6">
    <location>
        <begin position="225"/>
        <end position="235"/>
    </location>
</feature>
<evidence type="ECO:0000259" key="7">
    <source>
        <dbReference type="PROSITE" id="PS50157"/>
    </source>
</evidence>
<feature type="domain" description="C2H2-type" evidence="7">
    <location>
        <begin position="765"/>
        <end position="793"/>
    </location>
</feature>
<evidence type="ECO:0000256" key="4">
    <source>
        <dbReference type="ARBA" id="ARBA00022833"/>
    </source>
</evidence>
<feature type="domain" description="C2H2-type" evidence="7">
    <location>
        <begin position="539"/>
        <end position="566"/>
    </location>
</feature>
<dbReference type="InterPro" id="IPR013087">
    <property type="entry name" value="Znf_C2H2_type"/>
</dbReference>
<feature type="compositionally biased region" description="Polar residues" evidence="6">
    <location>
        <begin position="347"/>
        <end position="356"/>
    </location>
</feature>
<evidence type="ECO:0000256" key="3">
    <source>
        <dbReference type="ARBA" id="ARBA00022771"/>
    </source>
</evidence>
<evidence type="ECO:0000256" key="5">
    <source>
        <dbReference type="PROSITE-ProRule" id="PRU00042"/>
    </source>
</evidence>
<feature type="compositionally biased region" description="Acidic residues" evidence="6">
    <location>
        <begin position="282"/>
        <end position="322"/>
    </location>
</feature>
<dbReference type="SUPFAM" id="SSF57667">
    <property type="entry name" value="beta-beta-alpha zinc fingers"/>
    <property type="match status" value="4"/>
</dbReference>
<dbReference type="Proteomes" id="UP001642540">
    <property type="component" value="Unassembled WGS sequence"/>
</dbReference>
<proteinExistence type="predicted"/>
<dbReference type="PROSITE" id="PS00028">
    <property type="entry name" value="ZINC_FINGER_C2H2_1"/>
    <property type="match status" value="15"/>
</dbReference>
<feature type="domain" description="C2H2-type" evidence="7">
    <location>
        <begin position="654"/>
        <end position="682"/>
    </location>
</feature>
<dbReference type="PROSITE" id="PS50157">
    <property type="entry name" value="ZINC_FINGER_C2H2_2"/>
    <property type="match status" value="10"/>
</dbReference>
<feature type="domain" description="C2H2-type" evidence="7">
    <location>
        <begin position="807"/>
        <end position="837"/>
    </location>
</feature>
<evidence type="ECO:0000313" key="8">
    <source>
        <dbReference type="EMBL" id="CAL8075442.1"/>
    </source>
</evidence>
<feature type="region of interest" description="Disordered" evidence="6">
    <location>
        <begin position="558"/>
        <end position="578"/>
    </location>
</feature>
<feature type="region of interest" description="Disordered" evidence="6">
    <location>
        <begin position="219"/>
        <end position="356"/>
    </location>
</feature>
<evidence type="ECO:0000256" key="2">
    <source>
        <dbReference type="ARBA" id="ARBA00022737"/>
    </source>
</evidence>
<feature type="compositionally biased region" description="Acidic residues" evidence="6">
    <location>
        <begin position="243"/>
        <end position="253"/>
    </location>
</feature>
<dbReference type="Pfam" id="PF00096">
    <property type="entry name" value="zf-C2H2"/>
    <property type="match status" value="1"/>
</dbReference>
<dbReference type="Gene3D" id="3.30.160.60">
    <property type="entry name" value="Classic Zinc Finger"/>
    <property type="match status" value="7"/>
</dbReference>
<evidence type="ECO:0000256" key="6">
    <source>
        <dbReference type="SAM" id="MobiDB-lite"/>
    </source>
</evidence>
<sequence length="954" mass="109665">MEVNTKVKHCFICLKQCSIDCSSKKLVSPLKYNNLASTISDGDGNPSRLYSQFITFVQKYLLVSVGDDNREFLSFENICDECSTLVHLIWELWQELCSVELRLSSKLEELGRLMKNSKLEEVEEWSNSFRRRSQSHRIAVTDVDEVRDSIIRKCFQKFEEINTGCIQIDGDDADGYSQGRIEDQEIKTELESLPSDHEDDGNEGHEVVNMALKLLANARGKHKTERNENEGDVKPVLDPLDFSLDDNQNDDNYEDKNDGSCENGQDQDPLEMSDNEEKERNESDEEVSDSDMSFQEEEEDDGDAEFQPENSDEMESSDEEEVEFVKTPQPSSSSSQRRRSTRETFSNKKASTIARNLNSKPLPTAKVEYDVATDCLCQLCGKLYETVAKLYRHLIYHEEMSPVKTLKCDFCSKEFAHEETRTLHIHRSHSKVISTSTRLPTFTCDDNRCLAIFTSQKDLNSHLETHSKPESIHYCSECEAGFLLPEYLDLHKLTHLKRTKENGKDNFHCPFPSCASKLYYMKDLQAHYNTKHGISLAIHNCGKCKLSFSSDVHLNSHLKKHNESTDPSKPLEEPEPSSHLAPPLCSACGLQFLRLKSLDNHRKTVHNLGVECPICFKIISDRSWLTGHIKSMHTPKPDNYIPKKHGRPKSKKYFPCGVCDKVFHERPPRKEHWKTAHPPKKKIESPCVCDICGRSFRFTHSLTYHKKYGHGPHKRAGSNEDGKKDKVFMCHTCGRGYANKSCLEKHEKEHATGGGLEKKKTKRTFLCHLCPQKYSTNQRLRYHLRGVHGKVKGEEFTSGEGPPKAEWKCLFPECFQEYFEEKKLKSHVKEEHSKEKKEGEFMCNVCGRVFTIQQSLKRHTVIHDEKKRPSCPVCHKTYSLMHTVKQHLLAVHGVGKEEGKIWPCVHCGGKFKTRMYLGMHVRKVHRVLLGKVQKKKKPMKEEKEEDDCDDVKPN</sequence>
<feature type="domain" description="C2H2-type" evidence="7">
    <location>
        <begin position="841"/>
        <end position="868"/>
    </location>
</feature>
<comment type="caution">
    <text evidence="8">The sequence shown here is derived from an EMBL/GenBank/DDBJ whole genome shotgun (WGS) entry which is preliminary data.</text>
</comment>
<dbReference type="PANTHER" id="PTHR24408:SF58">
    <property type="entry name" value="TRANSCRIPTION FACTOR (TFIIIA), PUTATIVE (AFU_ORTHOLOGUE AFUA_1G05150)-RELATED"/>
    <property type="match status" value="1"/>
</dbReference>
<evidence type="ECO:0000313" key="9">
    <source>
        <dbReference type="Proteomes" id="UP001642540"/>
    </source>
</evidence>
<feature type="compositionally biased region" description="Basic and acidic residues" evidence="6">
    <location>
        <begin position="561"/>
        <end position="572"/>
    </location>
</feature>
<feature type="domain" description="C2H2-type" evidence="7">
    <location>
        <begin position="687"/>
        <end position="715"/>
    </location>
</feature>
<keyword evidence="2" id="KW-0677">Repeat</keyword>
<dbReference type="EMBL" id="CAXLJM020000008">
    <property type="protein sequence ID" value="CAL8075442.1"/>
    <property type="molecule type" value="Genomic_DNA"/>
</dbReference>
<keyword evidence="4" id="KW-0862">Zinc</keyword>
<feature type="domain" description="C2H2-type" evidence="7">
    <location>
        <begin position="728"/>
        <end position="751"/>
    </location>
</feature>
<feature type="region of interest" description="Disordered" evidence="6">
    <location>
        <begin position="932"/>
        <end position="954"/>
    </location>
</feature>
<protein>
    <recommendedName>
        <fullName evidence="7">C2H2-type domain-containing protein</fullName>
    </recommendedName>
</protein>
<feature type="domain" description="C2H2-type" evidence="7">
    <location>
        <begin position="902"/>
        <end position="925"/>
    </location>
</feature>
<dbReference type="InterPro" id="IPR036236">
    <property type="entry name" value="Znf_C2H2_sf"/>
</dbReference>
<reference evidence="8 9" key="1">
    <citation type="submission" date="2024-08" db="EMBL/GenBank/DDBJ databases">
        <authorList>
            <person name="Cucini C."/>
            <person name="Frati F."/>
        </authorList>
    </citation>
    <scope>NUCLEOTIDE SEQUENCE [LARGE SCALE GENOMIC DNA]</scope>
</reference>
<evidence type="ECO:0000256" key="1">
    <source>
        <dbReference type="ARBA" id="ARBA00022723"/>
    </source>
</evidence>
<keyword evidence="1" id="KW-0479">Metal-binding</keyword>
<organism evidence="8 9">
    <name type="scientific">Orchesella dallaii</name>
    <dbReference type="NCBI Taxonomy" id="48710"/>
    <lineage>
        <taxon>Eukaryota</taxon>
        <taxon>Metazoa</taxon>
        <taxon>Ecdysozoa</taxon>
        <taxon>Arthropoda</taxon>
        <taxon>Hexapoda</taxon>
        <taxon>Collembola</taxon>
        <taxon>Entomobryomorpha</taxon>
        <taxon>Entomobryoidea</taxon>
        <taxon>Orchesellidae</taxon>
        <taxon>Orchesellinae</taxon>
        <taxon>Orchesella</taxon>
    </lineage>
</organism>
<feature type="compositionally biased region" description="Acidic residues" evidence="6">
    <location>
        <begin position="943"/>
        <end position="954"/>
    </location>
</feature>